<dbReference type="NCBIfam" id="NF045866">
    <property type="entry name" value="GGPL_Ptran_Mf1"/>
    <property type="match status" value="1"/>
</dbReference>
<feature type="domain" description="LicD/FKTN/FKRP nucleotidyltransferase" evidence="1">
    <location>
        <begin position="22"/>
        <end position="223"/>
    </location>
</feature>
<dbReference type="RefSeq" id="WP_235659526.1">
    <property type="nucleotide sequence ID" value="NZ_CP101806.1"/>
</dbReference>
<evidence type="ECO:0000313" key="5">
    <source>
        <dbReference type="Proteomes" id="UP001058569"/>
    </source>
</evidence>
<accession>A0A3P8KAK2</accession>
<evidence type="ECO:0000313" key="3">
    <source>
        <dbReference type="EMBL" id="VDR41704.1"/>
    </source>
</evidence>
<organism evidence="3 4">
    <name type="scientific">Mycoplasmopsis caviae</name>
    <dbReference type="NCBI Taxonomy" id="55603"/>
    <lineage>
        <taxon>Bacteria</taxon>
        <taxon>Bacillati</taxon>
        <taxon>Mycoplasmatota</taxon>
        <taxon>Mycoplasmoidales</taxon>
        <taxon>Metamycoplasmataceae</taxon>
        <taxon>Mycoplasmopsis</taxon>
    </lineage>
</organism>
<gene>
    <name evidence="3" type="ORF">NCTC10126_00185</name>
    <name evidence="2" type="ORF">NPA07_01465</name>
</gene>
<evidence type="ECO:0000259" key="1">
    <source>
        <dbReference type="Pfam" id="PF04991"/>
    </source>
</evidence>
<dbReference type="Proteomes" id="UP000280036">
    <property type="component" value="Unassembled WGS sequence"/>
</dbReference>
<dbReference type="InterPro" id="IPR052942">
    <property type="entry name" value="LPS_cholinephosphotransferase"/>
</dbReference>
<dbReference type="PANTHER" id="PTHR43404:SF2">
    <property type="entry name" value="LIPOPOLYSACCHARIDE CHOLINEPHOSPHOTRANSFERASE LICD"/>
    <property type="match status" value="1"/>
</dbReference>
<proteinExistence type="predicted"/>
<evidence type="ECO:0000313" key="2">
    <source>
        <dbReference type="EMBL" id="UUD35525.1"/>
    </source>
</evidence>
<keyword evidence="5" id="KW-1185">Reference proteome</keyword>
<sequence>MNKLNEKQLKVYEVIKKFVEICDKHNLKYSAFFGTALGAIRHKGFIPWDDDADFLISKETYEFLKKNYNEYIVDNETQKSPMIFPKFSLENKNSENACFIDLFVTVPTTEKKLKKFNRLTNKIRFAHNFTHRPILKGLWGLKLIKCFLWWTWVTKKITFVDAYNELYEPDSKITHVISFISKKEMKENTYKDIDLLDTIKVDFEDIKINIVKDYEKVFEHNYGKNWRTPIKFRSGEHLGWYDMAKFYRKGKK</sequence>
<evidence type="ECO:0000313" key="4">
    <source>
        <dbReference type="Proteomes" id="UP000280036"/>
    </source>
</evidence>
<dbReference type="InterPro" id="IPR007074">
    <property type="entry name" value="LicD/FKTN/FKRP_NTP_transf"/>
</dbReference>
<dbReference type="PANTHER" id="PTHR43404">
    <property type="entry name" value="LIPOPOLYSACCHARIDE CHOLINEPHOSPHOTRANSFERASE LICD"/>
    <property type="match status" value="1"/>
</dbReference>
<dbReference type="GO" id="GO:0009100">
    <property type="term" value="P:glycoprotein metabolic process"/>
    <property type="evidence" value="ECO:0007669"/>
    <property type="project" value="UniProtKB-ARBA"/>
</dbReference>
<dbReference type="Proteomes" id="UP001058569">
    <property type="component" value="Chromosome"/>
</dbReference>
<dbReference type="EMBL" id="CP101806">
    <property type="protein sequence ID" value="UUD35525.1"/>
    <property type="molecule type" value="Genomic_DNA"/>
</dbReference>
<dbReference type="EMBL" id="UZVY01000001">
    <property type="protein sequence ID" value="VDR41704.1"/>
    <property type="molecule type" value="Genomic_DNA"/>
</dbReference>
<reference evidence="2" key="2">
    <citation type="submission" date="2022-07" db="EMBL/GenBank/DDBJ databases">
        <title>Complete genome of Mycoplasma caviae type strain G122.</title>
        <authorList>
            <person name="Spergser J."/>
        </authorList>
    </citation>
    <scope>NUCLEOTIDE SEQUENCE</scope>
    <source>
        <strain evidence="2">G122</strain>
    </source>
</reference>
<protein>
    <submittedName>
        <fullName evidence="3">LPS biosynthesis protein</fullName>
    </submittedName>
    <submittedName>
        <fullName evidence="2">LicD family protein</fullName>
    </submittedName>
</protein>
<name>A0A3P8KAK2_9BACT</name>
<dbReference type="AlphaFoldDB" id="A0A3P8KAK2"/>
<dbReference type="Pfam" id="PF04991">
    <property type="entry name" value="LicD"/>
    <property type="match status" value="1"/>
</dbReference>
<reference evidence="3 4" key="1">
    <citation type="submission" date="2018-12" db="EMBL/GenBank/DDBJ databases">
        <authorList>
            <consortium name="Pathogen Informatics"/>
        </authorList>
    </citation>
    <scope>NUCLEOTIDE SEQUENCE [LARGE SCALE GENOMIC DNA]</scope>
    <source>
        <strain evidence="3 4">NCTC10126</strain>
    </source>
</reference>